<dbReference type="GO" id="GO:0000155">
    <property type="term" value="F:phosphorelay sensor kinase activity"/>
    <property type="evidence" value="ECO:0007669"/>
    <property type="project" value="InterPro"/>
</dbReference>
<dbReference type="SUPFAM" id="SSF55874">
    <property type="entry name" value="ATPase domain of HSP90 chaperone/DNA topoisomerase II/histidine kinase"/>
    <property type="match status" value="1"/>
</dbReference>
<dbReference type="Pfam" id="PF00512">
    <property type="entry name" value="HisKA"/>
    <property type="match status" value="1"/>
</dbReference>
<evidence type="ECO:0000256" key="1">
    <source>
        <dbReference type="ARBA" id="ARBA00000085"/>
    </source>
</evidence>
<evidence type="ECO:0000256" key="8">
    <source>
        <dbReference type="SAM" id="Phobius"/>
    </source>
</evidence>
<evidence type="ECO:0000256" key="7">
    <source>
        <dbReference type="ARBA" id="ARBA00022989"/>
    </source>
</evidence>
<dbReference type="EMBL" id="SODV01000001">
    <property type="protein sequence ID" value="TDW99423.1"/>
    <property type="molecule type" value="Genomic_DNA"/>
</dbReference>
<dbReference type="SMART" id="SM00387">
    <property type="entry name" value="HATPase_c"/>
    <property type="match status" value="1"/>
</dbReference>
<dbReference type="GO" id="GO:0005886">
    <property type="term" value="C:plasma membrane"/>
    <property type="evidence" value="ECO:0007669"/>
    <property type="project" value="TreeGrafter"/>
</dbReference>
<keyword evidence="3" id="KW-0597">Phosphoprotein</keyword>
<dbReference type="InterPro" id="IPR003661">
    <property type="entry name" value="HisK_dim/P_dom"/>
</dbReference>
<dbReference type="InterPro" id="IPR036097">
    <property type="entry name" value="HisK_dim/P_sf"/>
</dbReference>
<evidence type="ECO:0000256" key="4">
    <source>
        <dbReference type="ARBA" id="ARBA00022679"/>
    </source>
</evidence>
<organism evidence="10 11">
    <name type="scientific">Dinghuibacter silviterrae</name>
    <dbReference type="NCBI Taxonomy" id="1539049"/>
    <lineage>
        <taxon>Bacteria</taxon>
        <taxon>Pseudomonadati</taxon>
        <taxon>Bacteroidota</taxon>
        <taxon>Chitinophagia</taxon>
        <taxon>Chitinophagales</taxon>
        <taxon>Chitinophagaceae</taxon>
        <taxon>Dinghuibacter</taxon>
    </lineage>
</organism>
<dbReference type="InterPro" id="IPR036890">
    <property type="entry name" value="HATPase_C_sf"/>
</dbReference>
<evidence type="ECO:0000256" key="5">
    <source>
        <dbReference type="ARBA" id="ARBA00022692"/>
    </source>
</evidence>
<dbReference type="Gene3D" id="1.10.287.130">
    <property type="match status" value="1"/>
</dbReference>
<dbReference type="Gene3D" id="3.30.565.10">
    <property type="entry name" value="Histidine kinase-like ATPase, C-terminal domain"/>
    <property type="match status" value="1"/>
</dbReference>
<name>A0A4R8DN45_9BACT</name>
<accession>A0A4R8DN45</accession>
<dbReference type="PROSITE" id="PS50109">
    <property type="entry name" value="HIS_KIN"/>
    <property type="match status" value="1"/>
</dbReference>
<proteinExistence type="predicted"/>
<reference evidence="10 11" key="1">
    <citation type="submission" date="2019-03" db="EMBL/GenBank/DDBJ databases">
        <title>Genomic Encyclopedia of Type Strains, Phase IV (KMG-IV): sequencing the most valuable type-strain genomes for metagenomic binning, comparative biology and taxonomic classification.</title>
        <authorList>
            <person name="Goeker M."/>
        </authorList>
    </citation>
    <scope>NUCLEOTIDE SEQUENCE [LARGE SCALE GENOMIC DNA]</scope>
    <source>
        <strain evidence="10 11">DSM 100059</strain>
    </source>
</reference>
<evidence type="ECO:0000256" key="6">
    <source>
        <dbReference type="ARBA" id="ARBA00022777"/>
    </source>
</evidence>
<dbReference type="InterPro" id="IPR003594">
    <property type="entry name" value="HATPase_dom"/>
</dbReference>
<keyword evidence="8" id="KW-0472">Membrane</keyword>
<sequence length="420" mass="48106">MKLFTRYNRINALVTLALFLVTCVAMYFLIFQVLVVQLDHNFIRIRNRMQTYVNQHQELPSQQVLDDLSVYYTPTGDSIPGPERFEATHFFDSTLGKDHRFRKYFFPIRVRQSWYQVTLIKPLEGPHHVAYALMGIAVPVILVIILTFSVINRMVLRRLWAPFYKSLEILGRFQLGERNPPVFPETPIEEFSTMNKKLREATGKAADDYKALKEFTENASHEIQTPLAIIRSKLDLVIQDEALSDRQGESLRSAYGAVKKISRLNKSLLLITKIENNQYNRKEDIALDEKLREKLIQFQELWDNSGLTVNASIAPTSIHASPELIDILFDNLLSNATRHNRPGGSLSLVLAQGRLEVSNTGASVRLDRERLFRRFYKESNDSDHVGLGLSIIQQICVATGVAIAYAYADPYHSFILSWSN</sequence>
<evidence type="ECO:0000256" key="2">
    <source>
        <dbReference type="ARBA" id="ARBA00012438"/>
    </source>
</evidence>
<keyword evidence="11" id="KW-1185">Reference proteome</keyword>
<feature type="transmembrane region" description="Helical" evidence="8">
    <location>
        <begin position="385"/>
        <end position="408"/>
    </location>
</feature>
<evidence type="ECO:0000259" key="9">
    <source>
        <dbReference type="PROSITE" id="PS50109"/>
    </source>
</evidence>
<dbReference type="Proteomes" id="UP000294498">
    <property type="component" value="Unassembled WGS sequence"/>
</dbReference>
<dbReference type="InterPro" id="IPR050428">
    <property type="entry name" value="TCS_sensor_his_kinase"/>
</dbReference>
<evidence type="ECO:0000313" key="11">
    <source>
        <dbReference type="Proteomes" id="UP000294498"/>
    </source>
</evidence>
<dbReference type="Pfam" id="PF02518">
    <property type="entry name" value="HATPase_c"/>
    <property type="match status" value="1"/>
</dbReference>
<dbReference type="InterPro" id="IPR005467">
    <property type="entry name" value="His_kinase_dom"/>
</dbReference>
<dbReference type="EC" id="2.7.13.3" evidence="2"/>
<keyword evidence="7 8" id="KW-1133">Transmembrane helix</keyword>
<dbReference type="SUPFAM" id="SSF47384">
    <property type="entry name" value="Homodimeric domain of signal transducing histidine kinase"/>
    <property type="match status" value="1"/>
</dbReference>
<dbReference type="SMART" id="SM00388">
    <property type="entry name" value="HisKA"/>
    <property type="match status" value="1"/>
</dbReference>
<feature type="domain" description="Histidine kinase" evidence="9">
    <location>
        <begin position="218"/>
        <end position="395"/>
    </location>
</feature>
<comment type="caution">
    <text evidence="10">The sequence shown here is derived from an EMBL/GenBank/DDBJ whole genome shotgun (WGS) entry which is preliminary data.</text>
</comment>
<dbReference type="PANTHER" id="PTHR45436:SF5">
    <property type="entry name" value="SENSOR HISTIDINE KINASE TRCS"/>
    <property type="match status" value="1"/>
</dbReference>
<dbReference type="OrthoDB" id="1522504at2"/>
<keyword evidence="5 8" id="KW-0812">Transmembrane</keyword>
<feature type="transmembrane region" description="Helical" evidence="8">
    <location>
        <begin position="129"/>
        <end position="151"/>
    </location>
</feature>
<comment type="catalytic activity">
    <reaction evidence="1">
        <text>ATP + protein L-histidine = ADP + protein N-phospho-L-histidine.</text>
        <dbReference type="EC" id="2.7.13.3"/>
    </reaction>
</comment>
<evidence type="ECO:0000256" key="3">
    <source>
        <dbReference type="ARBA" id="ARBA00022553"/>
    </source>
</evidence>
<dbReference type="CDD" id="cd00082">
    <property type="entry name" value="HisKA"/>
    <property type="match status" value="1"/>
</dbReference>
<evidence type="ECO:0000313" key="10">
    <source>
        <dbReference type="EMBL" id="TDW99423.1"/>
    </source>
</evidence>
<gene>
    <name evidence="10" type="ORF">EDB95_0433</name>
</gene>
<dbReference type="AlphaFoldDB" id="A0A4R8DN45"/>
<keyword evidence="6 10" id="KW-0418">Kinase</keyword>
<feature type="transmembrane region" description="Helical" evidence="8">
    <location>
        <begin position="12"/>
        <end position="35"/>
    </location>
</feature>
<dbReference type="RefSeq" id="WP_133990110.1">
    <property type="nucleotide sequence ID" value="NZ_SODV01000001.1"/>
</dbReference>
<keyword evidence="4" id="KW-0808">Transferase</keyword>
<dbReference type="PANTHER" id="PTHR45436">
    <property type="entry name" value="SENSOR HISTIDINE KINASE YKOH"/>
    <property type="match status" value="1"/>
</dbReference>
<protein>
    <recommendedName>
        <fullName evidence="2">histidine kinase</fullName>
        <ecNumber evidence="2">2.7.13.3</ecNumber>
    </recommendedName>
</protein>